<dbReference type="KEGG" id="rtn:A6122_1450"/>
<reference evidence="2 3" key="1">
    <citation type="submission" date="2016-05" db="EMBL/GenBank/DDBJ databases">
        <title>Complete genome sequence of Rathayibacter tritici NCPPB 1953.</title>
        <authorList>
            <person name="Park J."/>
            <person name="Lee H.-H."/>
            <person name="Lee S.-W."/>
            <person name="Seo Y.-S."/>
        </authorList>
    </citation>
    <scope>NUCLEOTIDE SEQUENCE [LARGE SCALE GENOMIC DNA]</scope>
    <source>
        <strain evidence="2 3">NCPPB 1953</strain>
    </source>
</reference>
<dbReference type="RefSeq" id="WP_068253370.1">
    <property type="nucleotide sequence ID" value="NZ_CP015515.1"/>
</dbReference>
<dbReference type="STRING" id="33888.A6122_1450"/>
<dbReference type="PANTHER" id="PTHR15020">
    <property type="entry name" value="FLAVIN REDUCTASE-RELATED"/>
    <property type="match status" value="1"/>
</dbReference>
<dbReference type="SUPFAM" id="SSF51735">
    <property type="entry name" value="NAD(P)-binding Rossmann-fold domains"/>
    <property type="match status" value="1"/>
</dbReference>
<feature type="domain" description="NAD(P)-binding" evidence="1">
    <location>
        <begin position="8"/>
        <end position="194"/>
    </location>
</feature>
<proteinExistence type="predicted"/>
<evidence type="ECO:0000259" key="1">
    <source>
        <dbReference type="Pfam" id="PF13460"/>
    </source>
</evidence>
<protein>
    <submittedName>
        <fullName evidence="2">NAD-dependent dehydratase</fullName>
    </submittedName>
</protein>
<dbReference type="Gene3D" id="3.40.50.720">
    <property type="entry name" value="NAD(P)-binding Rossmann-like Domain"/>
    <property type="match status" value="1"/>
</dbReference>
<keyword evidence="3" id="KW-1185">Reference proteome</keyword>
<sequence length="218" mass="22591">MTRIAVIGAHGKVGQQILHLLYDAGHESVGVIRNPDHAEDIIRLGGEPLVHDLEDTTVEAFAEALGQVDGMVFTAGAGPDSGPERKRTVDLGASVLSQKAAAIIGVAHFVQVSAIGVDEPLPEDTEEGWKAYVEAKRDADAALRDSGLDYTILRPGGLTDDEGTGSITLGTSVEKGSIPRADVAATVIAALAQPTSIAKTWEIVSGPTPIEDAVAQGV</sequence>
<accession>A0A160KSZ6</accession>
<dbReference type="InterPro" id="IPR036291">
    <property type="entry name" value="NAD(P)-bd_dom_sf"/>
</dbReference>
<dbReference type="PANTHER" id="PTHR15020:SF50">
    <property type="entry name" value="UPF0659 PROTEIN YMR090W"/>
    <property type="match status" value="1"/>
</dbReference>
<dbReference type="Pfam" id="PF13460">
    <property type="entry name" value="NAD_binding_10"/>
    <property type="match status" value="1"/>
</dbReference>
<evidence type="ECO:0000313" key="3">
    <source>
        <dbReference type="Proteomes" id="UP000077071"/>
    </source>
</evidence>
<dbReference type="InterPro" id="IPR016040">
    <property type="entry name" value="NAD(P)-bd_dom"/>
</dbReference>
<dbReference type="AlphaFoldDB" id="A0A160KSZ6"/>
<evidence type="ECO:0000313" key="2">
    <source>
        <dbReference type="EMBL" id="AND16587.1"/>
    </source>
</evidence>
<dbReference type="CDD" id="cd05243">
    <property type="entry name" value="SDR_a5"/>
    <property type="match status" value="1"/>
</dbReference>
<dbReference type="Proteomes" id="UP000077071">
    <property type="component" value="Chromosome"/>
</dbReference>
<gene>
    <name evidence="2" type="ORF">A6122_1450</name>
</gene>
<dbReference type="OrthoDB" id="4248066at2"/>
<dbReference type="EMBL" id="CP015515">
    <property type="protein sequence ID" value="AND16587.1"/>
    <property type="molecule type" value="Genomic_DNA"/>
</dbReference>
<dbReference type="PATRIC" id="fig|33888.3.peg.1593"/>
<name>A0A160KSZ6_9MICO</name>
<organism evidence="2 3">
    <name type="scientific">Rathayibacter tritici</name>
    <dbReference type="NCBI Taxonomy" id="33888"/>
    <lineage>
        <taxon>Bacteria</taxon>
        <taxon>Bacillati</taxon>
        <taxon>Actinomycetota</taxon>
        <taxon>Actinomycetes</taxon>
        <taxon>Micrococcales</taxon>
        <taxon>Microbacteriaceae</taxon>
        <taxon>Rathayibacter</taxon>
    </lineage>
</organism>